<dbReference type="AlphaFoldDB" id="A0A8J7FKV5"/>
<evidence type="ECO:0000313" key="2">
    <source>
        <dbReference type="EMBL" id="MBE9398098.1"/>
    </source>
</evidence>
<organism evidence="2 3">
    <name type="scientific">Pontibacterium sinense</name>
    <dbReference type="NCBI Taxonomy" id="2781979"/>
    <lineage>
        <taxon>Bacteria</taxon>
        <taxon>Pseudomonadati</taxon>
        <taxon>Pseudomonadota</taxon>
        <taxon>Gammaproteobacteria</taxon>
        <taxon>Oceanospirillales</taxon>
        <taxon>Oceanospirillaceae</taxon>
        <taxon>Pontibacterium</taxon>
    </lineage>
</organism>
<evidence type="ECO:0000313" key="3">
    <source>
        <dbReference type="Proteomes" id="UP000640333"/>
    </source>
</evidence>
<dbReference type="SMART" id="SM00091">
    <property type="entry name" value="PAS"/>
    <property type="match status" value="1"/>
</dbReference>
<dbReference type="InterPro" id="IPR000014">
    <property type="entry name" value="PAS"/>
</dbReference>
<dbReference type="EMBL" id="JADEYS010000012">
    <property type="protein sequence ID" value="MBE9398098.1"/>
    <property type="molecule type" value="Genomic_DNA"/>
</dbReference>
<accession>A0A8J7FKV5</accession>
<evidence type="ECO:0000259" key="1">
    <source>
        <dbReference type="PROSITE" id="PS50112"/>
    </source>
</evidence>
<dbReference type="PROSITE" id="PS50112">
    <property type="entry name" value="PAS"/>
    <property type="match status" value="1"/>
</dbReference>
<dbReference type="NCBIfam" id="TIGR00229">
    <property type="entry name" value="sensory_box"/>
    <property type="match status" value="1"/>
</dbReference>
<dbReference type="InterPro" id="IPR013655">
    <property type="entry name" value="PAS_fold_3"/>
</dbReference>
<reference evidence="2" key="1">
    <citation type="submission" date="2020-10" db="EMBL/GenBank/DDBJ databases">
        <title>Bacterium isolated from coastal waters sediment.</title>
        <authorList>
            <person name="Chen R.-J."/>
            <person name="Lu D.-C."/>
            <person name="Zhu K.-L."/>
            <person name="Du Z.-J."/>
        </authorList>
    </citation>
    <scope>NUCLEOTIDE SEQUENCE</scope>
    <source>
        <strain evidence="2">N1Y112</strain>
    </source>
</reference>
<protein>
    <submittedName>
        <fullName evidence="2">PAS domain-containing protein</fullName>
    </submittedName>
</protein>
<name>A0A8J7FKV5_9GAMM</name>
<dbReference type="Gene3D" id="3.30.450.20">
    <property type="entry name" value="PAS domain"/>
    <property type="match status" value="1"/>
</dbReference>
<dbReference type="SUPFAM" id="SSF55785">
    <property type="entry name" value="PYP-like sensor domain (PAS domain)"/>
    <property type="match status" value="1"/>
</dbReference>
<gene>
    <name evidence="2" type="ORF">IOQ59_12590</name>
</gene>
<feature type="domain" description="PAS" evidence="1">
    <location>
        <begin position="25"/>
        <end position="76"/>
    </location>
</feature>
<proteinExistence type="predicted"/>
<dbReference type="Proteomes" id="UP000640333">
    <property type="component" value="Unassembled WGS sequence"/>
</dbReference>
<dbReference type="CDD" id="cd00130">
    <property type="entry name" value="PAS"/>
    <property type="match status" value="1"/>
</dbReference>
<keyword evidence="3" id="KW-1185">Reference proteome</keyword>
<sequence>MKNKITPINHERVLKASDFIVSKTDASGRITYCNEIFIELSGYSEEELLGAQHNIVRHPDMPRGVFHFLWTTINEGRECFAYVKNMAKDGSYYWVFANVTPDTGPDGRPAGYFSVRRKPHPDAIAAITNIYAAMLAEEQKAGPRNAIEASLNLLHSKLEQLNLSYEEFILSI</sequence>
<dbReference type="Pfam" id="PF08447">
    <property type="entry name" value="PAS_3"/>
    <property type="match status" value="1"/>
</dbReference>
<dbReference type="InterPro" id="IPR035965">
    <property type="entry name" value="PAS-like_dom_sf"/>
</dbReference>
<comment type="caution">
    <text evidence="2">The sequence shown here is derived from an EMBL/GenBank/DDBJ whole genome shotgun (WGS) entry which is preliminary data.</text>
</comment>
<dbReference type="RefSeq" id="WP_193953732.1">
    <property type="nucleotide sequence ID" value="NZ_JADEYS010000012.1"/>
</dbReference>